<proteinExistence type="predicted"/>
<dbReference type="Proteomes" id="UP000188604">
    <property type="component" value="Chromosome"/>
</dbReference>
<evidence type="ECO:0000313" key="1">
    <source>
        <dbReference type="EMBL" id="AQS88329.1"/>
    </source>
</evidence>
<dbReference type="EMBL" id="CP014691">
    <property type="protein sequence ID" value="AQS88329.1"/>
    <property type="molecule type" value="Genomic_DNA"/>
</dbReference>
<keyword evidence="2" id="KW-1185">Reference proteome</keyword>
<dbReference type="InterPro" id="IPR011201">
    <property type="entry name" value="Zinc-ribbon_6_bact"/>
</dbReference>
<accession>A0A1U9KRG3</accession>
<dbReference type="PIRSF" id="PIRSF012641">
    <property type="entry name" value="UCP012641"/>
    <property type="match status" value="1"/>
</dbReference>
<sequence>MRIFSCPSCGCTLIFENRHCSRCGHRIGYEPESDRMVALNAAGNDWIDTRHGGQFRFCENAELEACNWLLPADSRYRFCLACRHNRTVPNLNDSANINRWRVLEQAKHRLFYTLRRLDLPLVDRHTRHDGLAFDFLADPPGGPRVMTGHASGLVTIALREADDVERERMRVEMGEYYRTVLGHFRHETGHYFWNVLVRDGGRLDACRALFGDDRADYAEALQRHYENGAPTDWQADFVSAYATMHPWEDFAETWAHYLHIVDTLETGASYGLSITPHVAEKALLSTRIDFNPFAVEDFTTLSDAWLPMTYLLNSLNRAMGLRDVYPFVLTPRILEKMAFIHRLVRDHRAGAA</sequence>
<dbReference type="AlphaFoldDB" id="A0A1U9KRG3"/>
<gene>
    <name evidence="1" type="ORF">A0U93_10675</name>
</gene>
<protein>
    <submittedName>
        <fullName evidence="1">Uncharacterized protein</fullName>
    </submittedName>
</protein>
<organism evidence="1 2">
    <name type="scientific">Neoasaia chiangmaiensis</name>
    <dbReference type="NCBI Taxonomy" id="320497"/>
    <lineage>
        <taxon>Bacteria</taxon>
        <taxon>Pseudomonadati</taxon>
        <taxon>Pseudomonadota</taxon>
        <taxon>Alphaproteobacteria</taxon>
        <taxon>Acetobacterales</taxon>
        <taxon>Acetobacteraceae</taxon>
        <taxon>Neoasaia</taxon>
    </lineage>
</organism>
<dbReference type="Pfam" id="PF15887">
    <property type="entry name" value="Peptidase_Mx"/>
    <property type="match status" value="1"/>
</dbReference>
<dbReference type="KEGG" id="nch:A0U93_10675"/>
<name>A0A1U9KRG3_9PROT</name>
<dbReference type="InterPro" id="IPR031321">
    <property type="entry name" value="UCP012641"/>
</dbReference>
<dbReference type="OrthoDB" id="256753at2"/>
<reference evidence="1 2" key="1">
    <citation type="submission" date="2016-03" db="EMBL/GenBank/DDBJ databases">
        <title>Acetic acid bacteria sequencing.</title>
        <authorList>
            <person name="Brandt J."/>
            <person name="Jakob F."/>
            <person name="Vogel R.F."/>
        </authorList>
    </citation>
    <scope>NUCLEOTIDE SEQUENCE [LARGE SCALE GENOMIC DNA]</scope>
    <source>
        <strain evidence="1 2">NBRC 101099</strain>
    </source>
</reference>
<dbReference type="Pfam" id="PF10005">
    <property type="entry name" value="Zn_ribbon_DZR_6"/>
    <property type="match status" value="1"/>
</dbReference>
<dbReference type="Gene3D" id="3.40.390.70">
    <property type="match status" value="1"/>
</dbReference>
<dbReference type="RefSeq" id="WP_077807354.1">
    <property type="nucleotide sequence ID" value="NZ_BJXS01000003.1"/>
</dbReference>
<evidence type="ECO:0000313" key="2">
    <source>
        <dbReference type="Proteomes" id="UP000188604"/>
    </source>
</evidence>
<dbReference type="STRING" id="320497.A0U93_10675"/>